<comment type="caution">
    <text evidence="6">The sequence shown here is derived from an EMBL/GenBank/DDBJ whole genome shotgun (WGS) entry which is preliminary data.</text>
</comment>
<feature type="chain" id="PRO_5046675568" evidence="5">
    <location>
        <begin position="27"/>
        <end position="294"/>
    </location>
</feature>
<reference evidence="7" key="1">
    <citation type="journal article" date="2019" name="Int. J. Syst. Evol. Microbiol.">
        <title>The Global Catalogue of Microorganisms (GCM) 10K type strain sequencing project: providing services to taxonomists for standard genome sequencing and annotation.</title>
        <authorList>
            <consortium name="The Broad Institute Genomics Platform"/>
            <consortium name="The Broad Institute Genome Sequencing Center for Infectious Disease"/>
            <person name="Wu L."/>
            <person name="Ma J."/>
        </authorList>
    </citation>
    <scope>NUCLEOTIDE SEQUENCE [LARGE SCALE GENOMIC DNA]</scope>
    <source>
        <strain evidence="7">CCUG 61484</strain>
    </source>
</reference>
<keyword evidence="5" id="KW-0732">Signal</keyword>
<sequence>MSALLKLNVFTLFLFLLITACTQSQKNTPFKSPAGYDLTKPQRFRMHEDLLEISGIAFNNGQPDTVYGIEDEDGRVYYSRLGDNEVKYTHFAKQGDYEDITLLNNRIYALKSNGTIFSFSLNEVNRDKPDNVTESKHILPKAEYEGMYADNQSGKIYVLCKNCGGKNKQELIGGYILQTVADSLKQTGSFTINAKTPLTGTDKKSDTFRPSGLAKNPVDKQWYIISASNNMLVITDEKWNVKDTYKLKGARFLQPEGIAFDKDGNMYISNEGDELSNANILKFVYNKASVNNGR</sequence>
<dbReference type="PROSITE" id="PS51257">
    <property type="entry name" value="PROKAR_LIPOPROTEIN"/>
    <property type="match status" value="1"/>
</dbReference>
<dbReference type="Proteomes" id="UP001597010">
    <property type="component" value="Unassembled WGS sequence"/>
</dbReference>
<keyword evidence="4" id="KW-0472">Membrane</keyword>
<feature type="signal peptide" evidence="5">
    <location>
        <begin position="1"/>
        <end position="26"/>
    </location>
</feature>
<evidence type="ECO:0000313" key="6">
    <source>
        <dbReference type="EMBL" id="MFD0793639.1"/>
    </source>
</evidence>
<protein>
    <submittedName>
        <fullName evidence="6">SdiA-regulated domain-containing protein</fullName>
    </submittedName>
</protein>
<dbReference type="Pfam" id="PF06977">
    <property type="entry name" value="SdiA-regulated"/>
    <property type="match status" value="1"/>
</dbReference>
<evidence type="ECO:0000313" key="7">
    <source>
        <dbReference type="Proteomes" id="UP001597010"/>
    </source>
</evidence>
<comment type="subcellular location">
    <subcellularLocation>
        <location evidence="1">Cell membrane</location>
    </subcellularLocation>
</comment>
<dbReference type="EMBL" id="JBHTHZ010000005">
    <property type="protein sequence ID" value="MFD0793639.1"/>
    <property type="molecule type" value="Genomic_DNA"/>
</dbReference>
<evidence type="ECO:0000256" key="2">
    <source>
        <dbReference type="ARBA" id="ARBA00009852"/>
    </source>
</evidence>
<evidence type="ECO:0000256" key="3">
    <source>
        <dbReference type="ARBA" id="ARBA00022475"/>
    </source>
</evidence>
<comment type="similarity">
    <text evidence="2">Belongs to the YjiK family.</text>
</comment>
<gene>
    <name evidence="6" type="ORF">ACFQZX_08415</name>
</gene>
<dbReference type="SUPFAM" id="SSF63825">
    <property type="entry name" value="YWTD domain"/>
    <property type="match status" value="1"/>
</dbReference>
<evidence type="ECO:0000256" key="1">
    <source>
        <dbReference type="ARBA" id="ARBA00004236"/>
    </source>
</evidence>
<dbReference type="Gene3D" id="2.120.10.30">
    <property type="entry name" value="TolB, C-terminal domain"/>
    <property type="match status" value="1"/>
</dbReference>
<evidence type="ECO:0000256" key="5">
    <source>
        <dbReference type="SAM" id="SignalP"/>
    </source>
</evidence>
<dbReference type="RefSeq" id="WP_377113731.1">
    <property type="nucleotide sequence ID" value="NZ_JBHTHZ010000005.1"/>
</dbReference>
<name>A0ABW3ATM9_9SPHI</name>
<proteinExistence type="inferred from homology"/>
<organism evidence="6 7">
    <name type="scientific">Mucilaginibacter litoreus</name>
    <dbReference type="NCBI Taxonomy" id="1048221"/>
    <lineage>
        <taxon>Bacteria</taxon>
        <taxon>Pseudomonadati</taxon>
        <taxon>Bacteroidota</taxon>
        <taxon>Sphingobacteriia</taxon>
        <taxon>Sphingobacteriales</taxon>
        <taxon>Sphingobacteriaceae</taxon>
        <taxon>Mucilaginibacter</taxon>
    </lineage>
</organism>
<keyword evidence="7" id="KW-1185">Reference proteome</keyword>
<dbReference type="InterPro" id="IPR011042">
    <property type="entry name" value="6-blade_b-propeller_TolB-like"/>
</dbReference>
<keyword evidence="3" id="KW-1003">Cell membrane</keyword>
<dbReference type="InterPro" id="IPR009722">
    <property type="entry name" value="YjiK/CarP"/>
</dbReference>
<evidence type="ECO:0000256" key="4">
    <source>
        <dbReference type="ARBA" id="ARBA00023136"/>
    </source>
</evidence>
<accession>A0ABW3ATM9</accession>